<dbReference type="EMBL" id="NIOJ01000022">
    <property type="protein sequence ID" value="PNT99028.1"/>
    <property type="molecule type" value="Genomic_DNA"/>
</dbReference>
<name>A0A2K2FE95_9CLOT</name>
<dbReference type="InterPro" id="IPR025404">
    <property type="entry name" value="DUF4130"/>
</dbReference>
<dbReference type="NCBIfam" id="TIGR03915">
    <property type="entry name" value="SAM_7_link_chp"/>
    <property type="match status" value="1"/>
</dbReference>
<dbReference type="OrthoDB" id="5290748at2"/>
<organism evidence="2 3">
    <name type="scientific">Clostridium thermosuccinogenes</name>
    <dbReference type="NCBI Taxonomy" id="84032"/>
    <lineage>
        <taxon>Bacteria</taxon>
        <taxon>Bacillati</taxon>
        <taxon>Bacillota</taxon>
        <taxon>Clostridia</taxon>
        <taxon>Eubacteriales</taxon>
        <taxon>Clostridiaceae</taxon>
        <taxon>Clostridium</taxon>
    </lineage>
</organism>
<proteinExistence type="predicted"/>
<evidence type="ECO:0000313" key="2">
    <source>
        <dbReference type="EMBL" id="PNT99028.1"/>
    </source>
</evidence>
<evidence type="ECO:0000259" key="1">
    <source>
        <dbReference type="Pfam" id="PF13566"/>
    </source>
</evidence>
<sequence length="251" mass="29829">MREMTCYIYDGTFEGLLTAIYEAFSRREKPGRIASVRGLQQSFLEQYVSIDTDIEKAKRVYHSISSKISPEALDNVYRVYLADREENNAGIIYEYLKLGWKLGAKVDSYLADDRVLKVHKIRQRVDLEVHRMMGFIRFRLLRGGIYYAPIEPDNDILTLIAPHFSKRFADQSWVIHDVGRNRAALYNKEEWIIVDAHLDKIPEEDEEENTYQELWKHFYSSVTIKERFNPDLHKRLLPKRYWRYLIEKDGI</sequence>
<evidence type="ECO:0000313" key="3">
    <source>
        <dbReference type="Proteomes" id="UP000236151"/>
    </source>
</evidence>
<gene>
    <name evidence="2" type="ORF">CDQ84_09815</name>
</gene>
<dbReference type="KEGG" id="cthd:CDO33_19520"/>
<reference evidence="2 3" key="1">
    <citation type="submission" date="2017-06" db="EMBL/GenBank/DDBJ databases">
        <title>Investigating the central metabolism of Clostridium thermosuccinogenes.</title>
        <authorList>
            <person name="Koendjbiharie J.G."/>
            <person name="van Kranenburg R."/>
        </authorList>
    </citation>
    <scope>NUCLEOTIDE SEQUENCE [LARGE SCALE GENOMIC DNA]</scope>
    <source>
        <strain evidence="2 3">DSM 5806</strain>
    </source>
</reference>
<accession>A0A2K2FE95</accession>
<protein>
    <recommendedName>
        <fullName evidence="1">DUF4130 domain-containing protein</fullName>
    </recommendedName>
</protein>
<feature type="domain" description="DUF4130" evidence="1">
    <location>
        <begin position="88"/>
        <end position="247"/>
    </location>
</feature>
<dbReference type="RefSeq" id="WP_103081562.1">
    <property type="nucleotide sequence ID" value="NZ_CP021850.1"/>
</dbReference>
<comment type="caution">
    <text evidence="2">The sequence shown here is derived from an EMBL/GenBank/DDBJ whole genome shotgun (WGS) entry which is preliminary data.</text>
</comment>
<dbReference type="AlphaFoldDB" id="A0A2K2FE95"/>
<dbReference type="InterPro" id="IPR023875">
    <property type="entry name" value="DNA_repair_put"/>
</dbReference>
<dbReference type="Proteomes" id="UP000236151">
    <property type="component" value="Unassembled WGS sequence"/>
</dbReference>
<dbReference type="Pfam" id="PF13566">
    <property type="entry name" value="DUF4130"/>
    <property type="match status" value="1"/>
</dbReference>
<keyword evidence="3" id="KW-1185">Reference proteome</keyword>